<reference evidence="3" key="1">
    <citation type="submission" date="2020-07" db="EMBL/GenBank/DDBJ databases">
        <title>Huge and variable diversity of episymbiotic CPR bacteria and DPANN archaea in groundwater ecosystems.</title>
        <authorList>
            <person name="He C.Y."/>
            <person name="Keren R."/>
            <person name="Whittaker M."/>
            <person name="Farag I.F."/>
            <person name="Doudna J."/>
            <person name="Cate J.H.D."/>
            <person name="Banfield J.F."/>
        </authorList>
    </citation>
    <scope>NUCLEOTIDE SEQUENCE</scope>
    <source>
        <strain evidence="3">NC_groundwater_672_Ag_B-0.1um_62_36</strain>
    </source>
</reference>
<protein>
    <submittedName>
        <fullName evidence="3">YggT family protein</fullName>
    </submittedName>
</protein>
<dbReference type="AlphaFoldDB" id="A0A932CPR2"/>
<keyword evidence="2" id="KW-1133">Transmembrane helix</keyword>
<accession>A0A932CPR2</accession>
<evidence type="ECO:0000256" key="1">
    <source>
        <dbReference type="ARBA" id="ARBA00010894"/>
    </source>
</evidence>
<evidence type="ECO:0000313" key="4">
    <source>
        <dbReference type="Proteomes" id="UP000769766"/>
    </source>
</evidence>
<evidence type="ECO:0000313" key="3">
    <source>
        <dbReference type="EMBL" id="MBI2877044.1"/>
    </source>
</evidence>
<organism evidence="3 4">
    <name type="scientific">Tectimicrobiota bacterium</name>
    <dbReference type="NCBI Taxonomy" id="2528274"/>
    <lineage>
        <taxon>Bacteria</taxon>
        <taxon>Pseudomonadati</taxon>
        <taxon>Nitrospinota/Tectimicrobiota group</taxon>
        <taxon>Candidatus Tectimicrobiota</taxon>
    </lineage>
</organism>
<sequence>MFVLGHFLGAIAKVLEIVLDLYMWVIIFRSIISWVNPAPYNPIVQFLIRITEPVLARLRRLLPISGMGIDFSPMIAILAIYFLKYFLVVALYDFALRLR</sequence>
<dbReference type="Proteomes" id="UP000769766">
    <property type="component" value="Unassembled WGS sequence"/>
</dbReference>
<feature type="transmembrane region" description="Helical" evidence="2">
    <location>
        <begin position="71"/>
        <end position="95"/>
    </location>
</feature>
<keyword evidence="2" id="KW-0812">Transmembrane</keyword>
<proteinExistence type="inferred from homology"/>
<dbReference type="PANTHER" id="PTHR33219">
    <property type="entry name" value="YLMG HOMOLOG PROTEIN 2, CHLOROPLASTIC"/>
    <property type="match status" value="1"/>
</dbReference>
<keyword evidence="2" id="KW-0472">Membrane</keyword>
<comment type="caution">
    <text evidence="3">The sequence shown here is derived from an EMBL/GenBank/DDBJ whole genome shotgun (WGS) entry which is preliminary data.</text>
</comment>
<name>A0A932CPR2_UNCTE</name>
<dbReference type="Pfam" id="PF02325">
    <property type="entry name" value="CCB3_YggT"/>
    <property type="match status" value="1"/>
</dbReference>
<dbReference type="EMBL" id="JACPRF010000276">
    <property type="protein sequence ID" value="MBI2877044.1"/>
    <property type="molecule type" value="Genomic_DNA"/>
</dbReference>
<comment type="similarity">
    <text evidence="1">Belongs to the YggT family.</text>
</comment>
<dbReference type="PANTHER" id="PTHR33219:SF14">
    <property type="entry name" value="PROTEIN COFACTOR ASSEMBLY OF COMPLEX C SUBUNIT B CCB3, CHLOROPLASTIC-RELATED"/>
    <property type="match status" value="1"/>
</dbReference>
<dbReference type="InterPro" id="IPR003425">
    <property type="entry name" value="CCB3/YggT"/>
</dbReference>
<dbReference type="GO" id="GO:0016020">
    <property type="term" value="C:membrane"/>
    <property type="evidence" value="ECO:0007669"/>
    <property type="project" value="InterPro"/>
</dbReference>
<gene>
    <name evidence="3" type="ORF">HYY20_09200</name>
</gene>
<feature type="transmembrane region" description="Helical" evidence="2">
    <location>
        <begin position="7"/>
        <end position="32"/>
    </location>
</feature>
<evidence type="ECO:0000256" key="2">
    <source>
        <dbReference type="SAM" id="Phobius"/>
    </source>
</evidence>